<gene>
    <name evidence="2" type="ORF">PMEA_00027955</name>
</gene>
<dbReference type="EMBL" id="CALNXJ010000058">
    <property type="protein sequence ID" value="CAH3155389.1"/>
    <property type="molecule type" value="Genomic_DNA"/>
</dbReference>
<organism evidence="2 3">
    <name type="scientific">Pocillopora meandrina</name>
    <dbReference type="NCBI Taxonomy" id="46732"/>
    <lineage>
        <taxon>Eukaryota</taxon>
        <taxon>Metazoa</taxon>
        <taxon>Cnidaria</taxon>
        <taxon>Anthozoa</taxon>
        <taxon>Hexacorallia</taxon>
        <taxon>Scleractinia</taxon>
        <taxon>Astrocoeniina</taxon>
        <taxon>Pocilloporidae</taxon>
        <taxon>Pocillopora</taxon>
    </lineage>
</organism>
<feature type="compositionally biased region" description="Polar residues" evidence="1">
    <location>
        <begin position="71"/>
        <end position="80"/>
    </location>
</feature>
<reference evidence="2 3" key="1">
    <citation type="submission" date="2022-05" db="EMBL/GenBank/DDBJ databases">
        <authorList>
            <consortium name="Genoscope - CEA"/>
            <person name="William W."/>
        </authorList>
    </citation>
    <scope>NUCLEOTIDE SEQUENCE [LARGE SCALE GENOMIC DNA]</scope>
</reference>
<sequence length="106" mass="11929">MKKDLIITTWHVIPVKAENVLPVIKKIVRIMHATNHQNSGVINVLVTSPEQILIDNTKSHPTKTRKPCVTFSPNVPNGLNTPERRKTKEEKNTNALSLNVPYAKKT</sequence>
<comment type="caution">
    <text evidence="2">The sequence shown here is derived from an EMBL/GenBank/DDBJ whole genome shotgun (WGS) entry which is preliminary data.</text>
</comment>
<dbReference type="AlphaFoldDB" id="A0AAU9XQ57"/>
<proteinExistence type="predicted"/>
<accession>A0AAU9XQ57</accession>
<feature type="compositionally biased region" description="Basic and acidic residues" evidence="1">
    <location>
        <begin position="82"/>
        <end position="92"/>
    </location>
</feature>
<evidence type="ECO:0000256" key="1">
    <source>
        <dbReference type="SAM" id="MobiDB-lite"/>
    </source>
</evidence>
<protein>
    <submittedName>
        <fullName evidence="2">Uncharacterized protein</fullName>
    </submittedName>
</protein>
<feature type="region of interest" description="Disordered" evidence="1">
    <location>
        <begin position="57"/>
        <end position="106"/>
    </location>
</feature>
<keyword evidence="3" id="KW-1185">Reference proteome</keyword>
<dbReference type="Proteomes" id="UP001159428">
    <property type="component" value="Unassembled WGS sequence"/>
</dbReference>
<evidence type="ECO:0000313" key="2">
    <source>
        <dbReference type="EMBL" id="CAH3155389.1"/>
    </source>
</evidence>
<name>A0AAU9XQ57_9CNID</name>
<evidence type="ECO:0000313" key="3">
    <source>
        <dbReference type="Proteomes" id="UP001159428"/>
    </source>
</evidence>